<sequence>MARTMQNQFFRLYEHDLLLCCSGQNLGDRSSEEPARVFIPIGTGSLKLVGTGNASRLGCRGLGEEWVGRM</sequence>
<evidence type="ECO:0000313" key="1">
    <source>
        <dbReference type="EMBL" id="KQL50008.1"/>
    </source>
</evidence>
<proteinExistence type="predicted"/>
<accession>A0ABR5NEP7</accession>
<keyword evidence="2" id="KW-1185">Reference proteome</keyword>
<organism evidence="1 2">
    <name type="scientific">Brevibacillus choshinensis</name>
    <dbReference type="NCBI Taxonomy" id="54911"/>
    <lineage>
        <taxon>Bacteria</taxon>
        <taxon>Bacillati</taxon>
        <taxon>Bacillota</taxon>
        <taxon>Bacilli</taxon>
        <taxon>Bacillales</taxon>
        <taxon>Paenibacillaceae</taxon>
        <taxon>Brevibacillus</taxon>
    </lineage>
</organism>
<dbReference type="EMBL" id="LJJB01000007">
    <property type="protein sequence ID" value="KQL50008.1"/>
    <property type="molecule type" value="Genomic_DNA"/>
</dbReference>
<comment type="caution">
    <text evidence="1">The sequence shown here is derived from an EMBL/GenBank/DDBJ whole genome shotgun (WGS) entry which is preliminary data.</text>
</comment>
<dbReference type="Proteomes" id="UP000051063">
    <property type="component" value="Unassembled WGS sequence"/>
</dbReference>
<name>A0ABR5NEP7_BRECH</name>
<evidence type="ECO:0000313" key="2">
    <source>
        <dbReference type="Proteomes" id="UP000051063"/>
    </source>
</evidence>
<protein>
    <submittedName>
        <fullName evidence="1">Uncharacterized protein</fullName>
    </submittedName>
</protein>
<gene>
    <name evidence="1" type="ORF">AN963_10145</name>
</gene>
<reference evidence="1 2" key="1">
    <citation type="submission" date="2015-09" db="EMBL/GenBank/DDBJ databases">
        <title>Genome sequencing project for genomic taxonomy and phylogenomics of Bacillus-like bacteria.</title>
        <authorList>
            <person name="Liu B."/>
            <person name="Wang J."/>
            <person name="Zhu Y."/>
            <person name="Liu G."/>
            <person name="Chen Q."/>
            <person name="Chen Z."/>
            <person name="Lan J."/>
            <person name="Che J."/>
            <person name="Ge C."/>
            <person name="Shi H."/>
            <person name="Pan Z."/>
            <person name="Liu X."/>
        </authorList>
    </citation>
    <scope>NUCLEOTIDE SEQUENCE [LARGE SCALE GENOMIC DNA]</scope>
    <source>
        <strain evidence="1 2">DSM 8552</strain>
    </source>
</reference>